<gene>
    <name evidence="2" type="ORF">NOG11_12375</name>
</gene>
<dbReference type="InterPro" id="IPR030395">
    <property type="entry name" value="GP_PDE_dom"/>
</dbReference>
<dbReference type="CDD" id="cd08566">
    <property type="entry name" value="GDPD_AtGDE_like"/>
    <property type="match status" value="1"/>
</dbReference>
<evidence type="ECO:0000313" key="2">
    <source>
        <dbReference type="EMBL" id="MCQ8186176.1"/>
    </source>
</evidence>
<dbReference type="PANTHER" id="PTHR46320">
    <property type="entry name" value="GLYCEROPHOSPHODIESTER PHOSPHODIESTERASE 1"/>
    <property type="match status" value="1"/>
</dbReference>
<dbReference type="GO" id="GO:0006580">
    <property type="term" value="P:ethanolamine metabolic process"/>
    <property type="evidence" value="ECO:0007669"/>
    <property type="project" value="TreeGrafter"/>
</dbReference>
<proteinExistence type="predicted"/>
<dbReference type="RefSeq" id="WP_256620071.1">
    <property type="nucleotide sequence ID" value="NZ_JANIBC010000013.1"/>
</dbReference>
<reference evidence="2" key="1">
    <citation type="submission" date="2022-07" db="EMBL/GenBank/DDBJ databases">
        <title>Parvularcula maris sp. nov., an algicidal bacterium isolated from seawater.</title>
        <authorList>
            <person name="Li F."/>
        </authorList>
    </citation>
    <scope>NUCLEOTIDE SEQUENCE</scope>
    <source>
        <strain evidence="2">BGMRC 0090</strain>
    </source>
</reference>
<keyword evidence="3" id="KW-1185">Reference proteome</keyword>
<evidence type="ECO:0000259" key="1">
    <source>
        <dbReference type="PROSITE" id="PS51704"/>
    </source>
</evidence>
<sequence>MRRAVAAVLGFLAAGACEQGEELRAVTLDTSGYRTAAGYLSCLEGKAAVVSAHRGGPAPGYPENAVETFEHTLSQIPALIETDVRETKDGVLVLLHDETVDRTTTGSGALSEMTLAEVKALRLVDIEGTETAFQVPTLQEALEAMRGRTVLQLDVKRGVGLSKVARAVKSAGAEEYAAIITYTDNGAVIAANQGRNLTVIAGASSMAEVRGLTDRGVAEEQLVIWVGVLQKENSAFWEQLGEKDLPTSGGALGRFDDRASMGAARVYADLEESGLDIIATDRPLEAAREIGTKDVEEAAAACKLPA</sequence>
<dbReference type="GO" id="GO:0006644">
    <property type="term" value="P:phospholipid metabolic process"/>
    <property type="evidence" value="ECO:0007669"/>
    <property type="project" value="TreeGrafter"/>
</dbReference>
<dbReference type="GO" id="GO:0070291">
    <property type="term" value="P:N-acylethanolamine metabolic process"/>
    <property type="evidence" value="ECO:0007669"/>
    <property type="project" value="TreeGrafter"/>
</dbReference>
<accession>A0A9X2LAU9</accession>
<dbReference type="PROSITE" id="PS51257">
    <property type="entry name" value="PROKAR_LIPOPROTEIN"/>
    <property type="match status" value="1"/>
</dbReference>
<dbReference type="GO" id="GO:0005886">
    <property type="term" value="C:plasma membrane"/>
    <property type="evidence" value="ECO:0007669"/>
    <property type="project" value="TreeGrafter"/>
</dbReference>
<organism evidence="2 3">
    <name type="scientific">Parvularcula maris</name>
    <dbReference type="NCBI Taxonomy" id="2965077"/>
    <lineage>
        <taxon>Bacteria</taxon>
        <taxon>Pseudomonadati</taxon>
        <taxon>Pseudomonadota</taxon>
        <taxon>Alphaproteobacteria</taxon>
        <taxon>Parvularculales</taxon>
        <taxon>Parvularculaceae</taxon>
        <taxon>Parvularcula</taxon>
    </lineage>
</organism>
<dbReference type="PROSITE" id="PS51704">
    <property type="entry name" value="GP_PDE"/>
    <property type="match status" value="1"/>
</dbReference>
<comment type="caution">
    <text evidence="2">The sequence shown here is derived from an EMBL/GenBank/DDBJ whole genome shotgun (WGS) entry which is preliminary data.</text>
</comment>
<dbReference type="InterPro" id="IPR017946">
    <property type="entry name" value="PLC-like_Pdiesterase_TIM-brl"/>
</dbReference>
<protein>
    <submittedName>
        <fullName evidence="2">Glycerophosphodiester phosphodiesterase family protein</fullName>
    </submittedName>
</protein>
<dbReference type="Proteomes" id="UP001142610">
    <property type="component" value="Unassembled WGS sequence"/>
</dbReference>
<dbReference type="GO" id="GO:0008889">
    <property type="term" value="F:glycerophosphodiester phosphodiesterase activity"/>
    <property type="evidence" value="ECO:0007669"/>
    <property type="project" value="TreeGrafter"/>
</dbReference>
<dbReference type="Gene3D" id="3.20.20.190">
    <property type="entry name" value="Phosphatidylinositol (PI) phosphodiesterase"/>
    <property type="match status" value="1"/>
</dbReference>
<evidence type="ECO:0000313" key="3">
    <source>
        <dbReference type="Proteomes" id="UP001142610"/>
    </source>
</evidence>
<dbReference type="SUPFAM" id="SSF51695">
    <property type="entry name" value="PLC-like phosphodiesterases"/>
    <property type="match status" value="1"/>
</dbReference>
<name>A0A9X2LAU9_9PROT</name>
<feature type="domain" description="GP-PDE" evidence="1">
    <location>
        <begin position="48"/>
        <end position="290"/>
    </location>
</feature>
<dbReference type="EMBL" id="JANIBC010000013">
    <property type="protein sequence ID" value="MCQ8186176.1"/>
    <property type="molecule type" value="Genomic_DNA"/>
</dbReference>
<dbReference type="AlphaFoldDB" id="A0A9X2LAU9"/>
<dbReference type="Pfam" id="PF03009">
    <property type="entry name" value="GDPD"/>
    <property type="match status" value="1"/>
</dbReference>
<dbReference type="PANTHER" id="PTHR46320:SF1">
    <property type="entry name" value="GLYCEROPHOSPHODIESTER PHOSPHODIESTERASE 1"/>
    <property type="match status" value="1"/>
</dbReference>